<evidence type="ECO:0000256" key="1">
    <source>
        <dbReference type="SAM" id="MobiDB-lite"/>
    </source>
</evidence>
<feature type="compositionally biased region" description="Polar residues" evidence="1">
    <location>
        <begin position="85"/>
        <end position="101"/>
    </location>
</feature>
<name>A0AA86NRX9_9EUKA</name>
<comment type="caution">
    <text evidence="2">The sequence shown here is derived from an EMBL/GenBank/DDBJ whole genome shotgun (WGS) entry which is preliminary data.</text>
</comment>
<organism evidence="2">
    <name type="scientific">Hexamita inflata</name>
    <dbReference type="NCBI Taxonomy" id="28002"/>
    <lineage>
        <taxon>Eukaryota</taxon>
        <taxon>Metamonada</taxon>
        <taxon>Diplomonadida</taxon>
        <taxon>Hexamitidae</taxon>
        <taxon>Hexamitinae</taxon>
        <taxon>Hexamita</taxon>
    </lineage>
</organism>
<proteinExistence type="predicted"/>
<dbReference type="Proteomes" id="UP001642409">
    <property type="component" value="Unassembled WGS sequence"/>
</dbReference>
<feature type="region of interest" description="Disordered" evidence="1">
    <location>
        <begin position="1"/>
        <end position="23"/>
    </location>
</feature>
<dbReference type="AlphaFoldDB" id="A0AA86NRX9"/>
<reference evidence="3 4" key="2">
    <citation type="submission" date="2024-07" db="EMBL/GenBank/DDBJ databases">
        <authorList>
            <person name="Akdeniz Z."/>
        </authorList>
    </citation>
    <scope>NUCLEOTIDE SEQUENCE [LARGE SCALE GENOMIC DNA]</scope>
</reference>
<evidence type="ECO:0000313" key="4">
    <source>
        <dbReference type="Proteomes" id="UP001642409"/>
    </source>
</evidence>
<feature type="compositionally biased region" description="Low complexity" evidence="1">
    <location>
        <begin position="63"/>
        <end position="76"/>
    </location>
</feature>
<feature type="region of interest" description="Disordered" evidence="1">
    <location>
        <begin position="41"/>
        <end position="101"/>
    </location>
</feature>
<reference evidence="2" key="1">
    <citation type="submission" date="2023-06" db="EMBL/GenBank/DDBJ databases">
        <authorList>
            <person name="Kurt Z."/>
        </authorList>
    </citation>
    <scope>NUCLEOTIDE SEQUENCE</scope>
</reference>
<dbReference type="EMBL" id="CAXDID020000159">
    <property type="protein sequence ID" value="CAL6043987.1"/>
    <property type="molecule type" value="Genomic_DNA"/>
</dbReference>
<protein>
    <submittedName>
        <fullName evidence="3">Hypothetical_protein</fullName>
    </submittedName>
</protein>
<evidence type="ECO:0000313" key="2">
    <source>
        <dbReference type="EMBL" id="CAI9923751.1"/>
    </source>
</evidence>
<sequence length="101" mass="11452">MILLEEYGTEEYGTEKGINASKPKEIVNLPPAIYPEIRNLQKQINKNGTQEPNQLNETRHQRQSSSNNVNTTNQQRETGKREPVSQKQVSESGETDPLTTQ</sequence>
<gene>
    <name evidence="2" type="ORF">HINF_LOCUS11396</name>
    <name evidence="3" type="ORF">HINF_LOCUS40339</name>
</gene>
<evidence type="ECO:0000313" key="3">
    <source>
        <dbReference type="EMBL" id="CAL6043987.1"/>
    </source>
</evidence>
<feature type="compositionally biased region" description="Polar residues" evidence="1">
    <location>
        <begin position="41"/>
        <end position="56"/>
    </location>
</feature>
<keyword evidence="4" id="KW-1185">Reference proteome</keyword>
<dbReference type="EMBL" id="CATOUU010000295">
    <property type="protein sequence ID" value="CAI9923751.1"/>
    <property type="molecule type" value="Genomic_DNA"/>
</dbReference>
<accession>A0AA86NRX9</accession>